<dbReference type="SUPFAM" id="SSF103473">
    <property type="entry name" value="MFS general substrate transporter"/>
    <property type="match status" value="1"/>
</dbReference>
<evidence type="ECO:0000256" key="3">
    <source>
        <dbReference type="ARBA" id="ARBA00022448"/>
    </source>
</evidence>
<keyword evidence="4 8" id="KW-0812">Transmembrane</keyword>
<evidence type="ECO:0000256" key="5">
    <source>
        <dbReference type="ARBA" id="ARBA00022989"/>
    </source>
</evidence>
<name>A0A9P6C858_9AGAR</name>
<feature type="transmembrane region" description="Helical" evidence="8">
    <location>
        <begin position="151"/>
        <end position="174"/>
    </location>
</feature>
<accession>A0A9P6C858</accession>
<dbReference type="InterPro" id="IPR052599">
    <property type="entry name" value="SLC43A_AATransporter"/>
</dbReference>
<feature type="transmembrane region" description="Helical" evidence="8">
    <location>
        <begin position="350"/>
        <end position="371"/>
    </location>
</feature>
<feature type="transmembrane region" description="Helical" evidence="8">
    <location>
        <begin position="215"/>
        <end position="233"/>
    </location>
</feature>
<evidence type="ECO:0000256" key="7">
    <source>
        <dbReference type="SAM" id="MobiDB-lite"/>
    </source>
</evidence>
<evidence type="ECO:0000313" key="9">
    <source>
        <dbReference type="EMBL" id="KAF9451929.1"/>
    </source>
</evidence>
<gene>
    <name evidence="9" type="ORF">P691DRAFT_756815</name>
</gene>
<evidence type="ECO:0000313" key="10">
    <source>
        <dbReference type="Proteomes" id="UP000807342"/>
    </source>
</evidence>
<keyword evidence="10" id="KW-1185">Reference proteome</keyword>
<feature type="region of interest" description="Disordered" evidence="7">
    <location>
        <begin position="1"/>
        <end position="24"/>
    </location>
</feature>
<dbReference type="Proteomes" id="UP000807342">
    <property type="component" value="Unassembled WGS sequence"/>
</dbReference>
<dbReference type="GO" id="GO:0022857">
    <property type="term" value="F:transmembrane transporter activity"/>
    <property type="evidence" value="ECO:0007669"/>
    <property type="project" value="InterPro"/>
</dbReference>
<dbReference type="InterPro" id="IPR011701">
    <property type="entry name" value="MFS"/>
</dbReference>
<feature type="transmembrane region" description="Helical" evidence="8">
    <location>
        <begin position="378"/>
        <end position="399"/>
    </location>
</feature>
<keyword evidence="5 8" id="KW-1133">Transmembrane helix</keyword>
<dbReference type="PANTHER" id="PTHR20772">
    <property type="entry name" value="PROTEIN FMP42"/>
    <property type="match status" value="1"/>
</dbReference>
<dbReference type="OrthoDB" id="330047at2759"/>
<comment type="similarity">
    <text evidence="2">Belongs to the SLC43A transporter (TC 2.A.1.44) family.</text>
</comment>
<evidence type="ECO:0000256" key="4">
    <source>
        <dbReference type="ARBA" id="ARBA00022692"/>
    </source>
</evidence>
<feature type="transmembrane region" description="Helical" evidence="8">
    <location>
        <begin position="432"/>
        <end position="454"/>
    </location>
</feature>
<keyword evidence="3" id="KW-0813">Transport</keyword>
<keyword evidence="6 8" id="KW-0472">Membrane</keyword>
<evidence type="ECO:0000256" key="1">
    <source>
        <dbReference type="ARBA" id="ARBA00004141"/>
    </source>
</evidence>
<proteinExistence type="inferred from homology"/>
<dbReference type="PANTHER" id="PTHR20772:SF2">
    <property type="entry name" value="PROTEIN FMP42"/>
    <property type="match status" value="1"/>
</dbReference>
<evidence type="ECO:0000256" key="2">
    <source>
        <dbReference type="ARBA" id="ARBA00006595"/>
    </source>
</evidence>
<feature type="transmembrane region" description="Helical" evidence="8">
    <location>
        <begin position="121"/>
        <end position="139"/>
    </location>
</feature>
<feature type="transmembrane region" description="Helical" evidence="8">
    <location>
        <begin position="181"/>
        <end position="203"/>
    </location>
</feature>
<dbReference type="EMBL" id="MU151077">
    <property type="protein sequence ID" value="KAF9451929.1"/>
    <property type="molecule type" value="Genomic_DNA"/>
</dbReference>
<comment type="caution">
    <text evidence="9">The sequence shown here is derived from an EMBL/GenBank/DDBJ whole genome shotgun (WGS) entry which is preliminary data.</text>
</comment>
<dbReference type="InterPro" id="IPR036259">
    <property type="entry name" value="MFS_trans_sf"/>
</dbReference>
<dbReference type="GO" id="GO:0000329">
    <property type="term" value="C:fungal-type vacuole membrane"/>
    <property type="evidence" value="ECO:0007669"/>
    <property type="project" value="TreeGrafter"/>
</dbReference>
<evidence type="ECO:0000256" key="8">
    <source>
        <dbReference type="SAM" id="Phobius"/>
    </source>
</evidence>
<feature type="transmembrane region" description="Helical" evidence="8">
    <location>
        <begin position="405"/>
        <end position="425"/>
    </location>
</feature>
<feature type="transmembrane region" description="Helical" evidence="8">
    <location>
        <begin position="36"/>
        <end position="59"/>
    </location>
</feature>
<protein>
    <submittedName>
        <fullName evidence="9">MFS general substrate transporter</fullName>
    </submittedName>
</protein>
<dbReference type="Pfam" id="PF07690">
    <property type="entry name" value="MFS_1"/>
    <property type="match status" value="1"/>
</dbReference>
<sequence length="522" mass="57025">MTLMLAQDDTTTRNVGKDSNHVTPIGPSQVPPSKRILQILCAVTYSLLSAGIVFGYAALKPVLIAEGVYRDRCTPAEIEGGVRVCSQQEMKLNLMFTIAAVATNACALVVGTILDRYGPRIAGFIGSGFLVLGCVGFGVSKSVRVVDPYPISYLLIALAGPFIYIPSMTLANAFPRRSGLILALMTGAFDSSPAIFLVYRLLYQSTLGPISLRNWFIAFLIVPLFIFLVQLFVMPAQSYRATSELEIRTEVEHEVIRGERRVASEDRRVRSESMGSETDTLFGNHSTDVEARNKGVYGAMHGKDIKSQLSSFWFWGITGFTVVQMLRINYFVATIRPQYEFLLHSYEASVAINGFFDVALPLGGVIAIPFIGTYLDTFSIPTIISTLVVCTTSIGLLGLVQDSYAAAYLNILIFVIYRPFYYTVVSAYCAKVFGVATFGKVYGAVICISGFFNFSQAVLDTVTFEWYGGDPRPANTLLLVLGFVVGIALVVYVKAKCNEAKNDDKGHVTDQIDGHNGYGSTS</sequence>
<feature type="transmembrane region" description="Helical" evidence="8">
    <location>
        <begin position="94"/>
        <end position="114"/>
    </location>
</feature>
<organism evidence="9 10">
    <name type="scientific">Macrolepiota fuliginosa MF-IS2</name>
    <dbReference type="NCBI Taxonomy" id="1400762"/>
    <lineage>
        <taxon>Eukaryota</taxon>
        <taxon>Fungi</taxon>
        <taxon>Dikarya</taxon>
        <taxon>Basidiomycota</taxon>
        <taxon>Agaricomycotina</taxon>
        <taxon>Agaricomycetes</taxon>
        <taxon>Agaricomycetidae</taxon>
        <taxon>Agaricales</taxon>
        <taxon>Agaricineae</taxon>
        <taxon>Agaricaceae</taxon>
        <taxon>Macrolepiota</taxon>
    </lineage>
</organism>
<evidence type="ECO:0000256" key="6">
    <source>
        <dbReference type="ARBA" id="ARBA00023136"/>
    </source>
</evidence>
<feature type="transmembrane region" description="Helical" evidence="8">
    <location>
        <begin position="474"/>
        <end position="493"/>
    </location>
</feature>
<dbReference type="AlphaFoldDB" id="A0A9P6C858"/>
<feature type="transmembrane region" description="Helical" evidence="8">
    <location>
        <begin position="312"/>
        <end position="330"/>
    </location>
</feature>
<reference evidence="9" key="1">
    <citation type="submission" date="2020-11" db="EMBL/GenBank/DDBJ databases">
        <authorList>
            <consortium name="DOE Joint Genome Institute"/>
            <person name="Ahrendt S."/>
            <person name="Riley R."/>
            <person name="Andreopoulos W."/>
            <person name="Labutti K."/>
            <person name="Pangilinan J."/>
            <person name="Ruiz-Duenas F.J."/>
            <person name="Barrasa J.M."/>
            <person name="Sanchez-Garcia M."/>
            <person name="Camarero S."/>
            <person name="Miyauchi S."/>
            <person name="Serrano A."/>
            <person name="Linde D."/>
            <person name="Babiker R."/>
            <person name="Drula E."/>
            <person name="Ayuso-Fernandez I."/>
            <person name="Pacheco R."/>
            <person name="Padilla G."/>
            <person name="Ferreira P."/>
            <person name="Barriuso J."/>
            <person name="Kellner H."/>
            <person name="Castanera R."/>
            <person name="Alfaro M."/>
            <person name="Ramirez L."/>
            <person name="Pisabarro A.G."/>
            <person name="Kuo A."/>
            <person name="Tritt A."/>
            <person name="Lipzen A."/>
            <person name="He G."/>
            <person name="Yan M."/>
            <person name="Ng V."/>
            <person name="Cullen D."/>
            <person name="Martin F."/>
            <person name="Rosso M.-N."/>
            <person name="Henrissat B."/>
            <person name="Hibbett D."/>
            <person name="Martinez A.T."/>
            <person name="Grigoriev I.V."/>
        </authorList>
    </citation>
    <scope>NUCLEOTIDE SEQUENCE</scope>
    <source>
        <strain evidence="9">MF-IS2</strain>
    </source>
</reference>
<dbReference type="Gene3D" id="1.20.1250.20">
    <property type="entry name" value="MFS general substrate transporter like domains"/>
    <property type="match status" value="1"/>
</dbReference>
<comment type="subcellular location">
    <subcellularLocation>
        <location evidence="1">Membrane</location>
        <topology evidence="1">Multi-pass membrane protein</topology>
    </subcellularLocation>
</comment>